<sequence length="132" mass="14569">MSSKKTVSIWTSNTGWESSTLKHVMSPEYSDDGDILGSEFSNAFSLGFVDDDTIEAAKIEPTNSIMAAIEGCSYYLDIVSDMKNKNIPLSGAPIDTIVAIYDYTFSGTPKNATIRTHIFEYQGSFEYKRPPS</sequence>
<protein>
    <submittedName>
        <fullName evidence="1">Uncharacterized protein</fullName>
    </submittedName>
</protein>
<dbReference type="Proteomes" id="UP000325438">
    <property type="component" value="Unassembled WGS sequence"/>
</dbReference>
<accession>A0A5N7JNY9</accession>
<dbReference type="RefSeq" id="WP_152748680.1">
    <property type="nucleotide sequence ID" value="NZ_VUBA01000021.1"/>
</dbReference>
<reference evidence="1 2" key="1">
    <citation type="submission" date="2019-09" db="EMBL/GenBank/DDBJ databases">
        <title>The draft genomes of Allium pathogen Pseudomonas sp.</title>
        <authorList>
            <person name="Fujikawa T."/>
            <person name="Sawada H."/>
        </authorList>
    </citation>
    <scope>NUCLEOTIDE SEQUENCE [LARGE SCALE GENOMIC DNA]</scope>
    <source>
        <strain evidence="1 2">MAFF 730085</strain>
    </source>
</reference>
<dbReference type="EMBL" id="VUBA01000021">
    <property type="protein sequence ID" value="MPQ83110.1"/>
    <property type="molecule type" value="Genomic_DNA"/>
</dbReference>
<dbReference type="AlphaFoldDB" id="A0A5N7JNY9"/>
<dbReference type="Pfam" id="PF14112">
    <property type="entry name" value="DUF4284"/>
    <property type="match status" value="1"/>
</dbReference>
<gene>
    <name evidence="1" type="ORF">F0170_03370</name>
</gene>
<name>A0A5N7JNY9_9PSED</name>
<dbReference type="InterPro" id="IPR025560">
    <property type="entry name" value="Imm22"/>
</dbReference>
<evidence type="ECO:0000313" key="2">
    <source>
        <dbReference type="Proteomes" id="UP000325438"/>
    </source>
</evidence>
<evidence type="ECO:0000313" key="1">
    <source>
        <dbReference type="EMBL" id="MPQ83110.1"/>
    </source>
</evidence>
<comment type="caution">
    <text evidence="1">The sequence shown here is derived from an EMBL/GenBank/DDBJ whole genome shotgun (WGS) entry which is preliminary data.</text>
</comment>
<organism evidence="1 2">
    <name type="scientific">Pseudomonas kitaguniensis</name>
    <dbReference type="NCBI Taxonomy" id="2607908"/>
    <lineage>
        <taxon>Bacteria</taxon>
        <taxon>Pseudomonadati</taxon>
        <taxon>Pseudomonadota</taxon>
        <taxon>Gammaproteobacteria</taxon>
        <taxon>Pseudomonadales</taxon>
        <taxon>Pseudomonadaceae</taxon>
        <taxon>Pseudomonas</taxon>
    </lineage>
</organism>
<proteinExistence type="predicted"/>